<dbReference type="SMART" id="SM00028">
    <property type="entry name" value="TPR"/>
    <property type="match status" value="3"/>
</dbReference>
<keyword evidence="1" id="KW-0472">Membrane</keyword>
<dbReference type="RefSeq" id="WP_076733700.1">
    <property type="nucleotide sequence ID" value="NZ_CP019352.1"/>
</dbReference>
<keyword evidence="1" id="KW-0812">Transmembrane</keyword>
<dbReference type="Gene3D" id="1.25.40.10">
    <property type="entry name" value="Tetratricopeptide repeat domain"/>
    <property type="match status" value="2"/>
</dbReference>
<dbReference type="SUPFAM" id="SSF48452">
    <property type="entry name" value="TPR-like"/>
    <property type="match status" value="1"/>
</dbReference>
<dbReference type="InterPro" id="IPR019734">
    <property type="entry name" value="TPR_rpt"/>
</dbReference>
<evidence type="ECO:0008006" key="4">
    <source>
        <dbReference type="Google" id="ProtNLM"/>
    </source>
</evidence>
<reference evidence="2 3" key="1">
    <citation type="submission" date="2017-01" db="EMBL/GenBank/DDBJ databases">
        <title>Complete genome of Lacinutrix venerupis DOK2-8 isolated from seawater in Dokdo.</title>
        <authorList>
            <person name="Chi W.-J."/>
            <person name="Kim J.H."/>
        </authorList>
    </citation>
    <scope>NUCLEOTIDE SEQUENCE [LARGE SCALE GENOMIC DNA]</scope>
    <source>
        <strain evidence="2 3">DOK2-8</strain>
    </source>
</reference>
<dbReference type="InterPro" id="IPR011990">
    <property type="entry name" value="TPR-like_helical_dom_sf"/>
</dbReference>
<accession>A0AAC9LLQ7</accession>
<dbReference type="Pfam" id="PF13432">
    <property type="entry name" value="TPR_16"/>
    <property type="match status" value="1"/>
</dbReference>
<evidence type="ECO:0000313" key="2">
    <source>
        <dbReference type="EMBL" id="APY00795.1"/>
    </source>
</evidence>
<gene>
    <name evidence="2" type="ORF">BWR22_10880</name>
</gene>
<evidence type="ECO:0000256" key="1">
    <source>
        <dbReference type="SAM" id="Phobius"/>
    </source>
</evidence>
<dbReference type="Proteomes" id="UP000187506">
    <property type="component" value="Chromosome"/>
</dbReference>
<evidence type="ECO:0000313" key="3">
    <source>
        <dbReference type="Proteomes" id="UP000187506"/>
    </source>
</evidence>
<name>A0AAC9LLQ7_9FLAO</name>
<keyword evidence="1" id="KW-1133">Transmembrane helix</keyword>
<feature type="transmembrane region" description="Helical" evidence="1">
    <location>
        <begin position="54"/>
        <end position="72"/>
    </location>
</feature>
<organism evidence="2 3">
    <name type="scientific">Lacinutrix venerupis</name>
    <dbReference type="NCBI Taxonomy" id="1486034"/>
    <lineage>
        <taxon>Bacteria</taxon>
        <taxon>Pseudomonadati</taxon>
        <taxon>Bacteroidota</taxon>
        <taxon>Flavobacteriia</taxon>
        <taxon>Flavobacteriales</taxon>
        <taxon>Flavobacteriaceae</taxon>
        <taxon>Lacinutrix</taxon>
    </lineage>
</organism>
<dbReference type="AlphaFoldDB" id="A0AAC9LLQ7"/>
<sequence length="259" mass="28435">MATYKKRGYKPKTEKEQEVIEENLGENSTTAEVFDALDESASKTEDFVAANQKYIFIIIGVVAALVLGYLGYKKLVQEPANAEGMNEMYYAQKQFNEAVSGVSSDSLYNVALNGSDGKYGMLDIIKEYSGTPAANLANYYAGMAYLNLKDYKNAITHLDKFESEDEAAGPMAKGSIGDAFIQLEDPENALDYYLQAAKMRNNELTAPTYYYKAGVTALNLGRASEALGYFNTIKETYPNAPEATSVDVFIGKAEAMTNK</sequence>
<keyword evidence="3" id="KW-1185">Reference proteome</keyword>
<protein>
    <recommendedName>
        <fullName evidence="4">Tetratricopeptide repeat protein</fullName>
    </recommendedName>
</protein>
<dbReference type="KEGG" id="lvn:BWR22_10880"/>
<dbReference type="EMBL" id="CP019352">
    <property type="protein sequence ID" value="APY00795.1"/>
    <property type="molecule type" value="Genomic_DNA"/>
</dbReference>
<dbReference type="Pfam" id="PF13174">
    <property type="entry name" value="TPR_6"/>
    <property type="match status" value="1"/>
</dbReference>
<proteinExistence type="predicted"/>